<feature type="transmembrane region" description="Helical" evidence="1">
    <location>
        <begin position="107"/>
        <end position="131"/>
    </location>
</feature>
<evidence type="ECO:0000313" key="3">
    <source>
        <dbReference type="Proteomes" id="UP000027138"/>
    </source>
</evidence>
<dbReference type="AlphaFoldDB" id="A0A067JT19"/>
<dbReference type="PANTHER" id="PTHR33782:SF27">
    <property type="entry name" value="PROTEIN, PUTATIVE-RELATED"/>
    <property type="match status" value="1"/>
</dbReference>
<sequence>MEAIQLFSSSSTPFRQQRLPFRRKTNLGPVIVKARGEANYGRDYWDMSVDENMITLRKRIKEINMLEKNDEPDWMEWEKEYFIHYNNDVCEAMGLLQNYLMSVRPSLGIGTMIFVTFCILFFAGTVSFHALEIARGIVSQFHSI</sequence>
<proteinExistence type="predicted"/>
<gene>
    <name evidence="2" type="ORF">JCGZ_02511</name>
</gene>
<keyword evidence="1" id="KW-0812">Transmembrane</keyword>
<organism evidence="2 3">
    <name type="scientific">Jatropha curcas</name>
    <name type="common">Barbados nut</name>
    <dbReference type="NCBI Taxonomy" id="180498"/>
    <lineage>
        <taxon>Eukaryota</taxon>
        <taxon>Viridiplantae</taxon>
        <taxon>Streptophyta</taxon>
        <taxon>Embryophyta</taxon>
        <taxon>Tracheophyta</taxon>
        <taxon>Spermatophyta</taxon>
        <taxon>Magnoliopsida</taxon>
        <taxon>eudicotyledons</taxon>
        <taxon>Gunneridae</taxon>
        <taxon>Pentapetalae</taxon>
        <taxon>rosids</taxon>
        <taxon>fabids</taxon>
        <taxon>Malpighiales</taxon>
        <taxon>Euphorbiaceae</taxon>
        <taxon>Crotonoideae</taxon>
        <taxon>Jatropheae</taxon>
        <taxon>Jatropha</taxon>
    </lineage>
</organism>
<keyword evidence="1" id="KW-0472">Membrane</keyword>
<reference evidence="2 3" key="1">
    <citation type="journal article" date="2014" name="PLoS ONE">
        <title>Global Analysis of Gene Expression Profiles in Physic Nut (Jatropha curcas L.) Seedlings Exposed to Salt Stress.</title>
        <authorList>
            <person name="Zhang L."/>
            <person name="Zhang C."/>
            <person name="Wu P."/>
            <person name="Chen Y."/>
            <person name="Li M."/>
            <person name="Jiang H."/>
            <person name="Wu G."/>
        </authorList>
    </citation>
    <scope>NUCLEOTIDE SEQUENCE [LARGE SCALE GENOMIC DNA]</scope>
    <source>
        <strain evidence="3">cv. GZQX0401</strain>
        <tissue evidence="2">Young leaves</tissue>
    </source>
</reference>
<evidence type="ECO:0000313" key="2">
    <source>
        <dbReference type="EMBL" id="KDP22669.1"/>
    </source>
</evidence>
<keyword evidence="1" id="KW-1133">Transmembrane helix</keyword>
<keyword evidence="3" id="KW-1185">Reference proteome</keyword>
<dbReference type="EMBL" id="KK915410">
    <property type="protein sequence ID" value="KDP22669.1"/>
    <property type="molecule type" value="Genomic_DNA"/>
</dbReference>
<accession>A0A067JT19</accession>
<name>A0A067JT19_JATCU</name>
<dbReference type="STRING" id="180498.A0A067JT19"/>
<evidence type="ECO:0000256" key="1">
    <source>
        <dbReference type="SAM" id="Phobius"/>
    </source>
</evidence>
<dbReference type="Proteomes" id="UP000027138">
    <property type="component" value="Unassembled WGS sequence"/>
</dbReference>
<protein>
    <submittedName>
        <fullName evidence="2">Uncharacterized protein</fullName>
    </submittedName>
</protein>
<dbReference type="OrthoDB" id="672819at2759"/>
<dbReference type="PANTHER" id="PTHR33782">
    <property type="entry name" value="OS01G0121600 PROTEIN"/>
    <property type="match status" value="1"/>
</dbReference>